<evidence type="ECO:0000313" key="2">
    <source>
        <dbReference type="Proteomes" id="UP000594014"/>
    </source>
</evidence>
<sequence>MEMGEKNMKKLMKNVLPGVLACSLILFSFTGCGAGGNEASGGGEKSGGAAKGEFAVSGNIWGQGVNALDVIAGEAQYVNESLGNSFKIYNDNFTADTQASNIQNMASSGTQGMMIFGSVPTLYQTLSSTCEKAKIPFVIFDQIPTDEKILDKLEQNAFYAGSVGTDNYSAGANAARKMQENGIESAFILGGAVGDPVHDARVKGFTETFEKGGGKVLAAGRCDSPSDAATKGDDLVSANPSSQGIYALTGDYAIGAITALSNHNKEMAIYCSDTTEECISYIQDGTIVYGDGGSKIVTTLAALLLNNYLNGNAIKGDDGVAPYFNTIVPFEVNADNASLYSEYFLKGHPMNADALKGLVGEGVTYQTFIDFIINYNLEEIASK</sequence>
<name>A0ACD1ACR2_9FIRM</name>
<reference evidence="1" key="1">
    <citation type="submission" date="2019-08" db="EMBL/GenBank/DDBJ databases">
        <title>Genome sequence of Clostridiales bacterium MT110.</title>
        <authorList>
            <person name="Cao J."/>
        </authorList>
    </citation>
    <scope>NUCLEOTIDE SEQUENCE</scope>
    <source>
        <strain evidence="1">MT110</strain>
    </source>
</reference>
<accession>A0ACD1ACR2</accession>
<protein>
    <submittedName>
        <fullName evidence="1">Sugar ABC transporter substrate-binding protein</fullName>
    </submittedName>
</protein>
<gene>
    <name evidence="1" type="ORF">FRZ06_12920</name>
</gene>
<keyword evidence="2" id="KW-1185">Reference proteome</keyword>
<dbReference type="Proteomes" id="UP000594014">
    <property type="component" value="Chromosome"/>
</dbReference>
<evidence type="ECO:0000313" key="1">
    <source>
        <dbReference type="EMBL" id="QOX64176.1"/>
    </source>
</evidence>
<proteinExistence type="predicted"/>
<organism evidence="1 2">
    <name type="scientific">Anoxybacterium hadale</name>
    <dbReference type="NCBI Taxonomy" id="3408580"/>
    <lineage>
        <taxon>Bacteria</taxon>
        <taxon>Bacillati</taxon>
        <taxon>Bacillota</taxon>
        <taxon>Clostridia</taxon>
        <taxon>Peptostreptococcales</taxon>
        <taxon>Anaerovoracaceae</taxon>
        <taxon>Anoxybacterium</taxon>
    </lineage>
</organism>
<dbReference type="EMBL" id="CP042469">
    <property type="protein sequence ID" value="QOX64176.1"/>
    <property type="molecule type" value="Genomic_DNA"/>
</dbReference>